<keyword evidence="1" id="KW-0812">Transmembrane</keyword>
<organism evidence="2 3">
    <name type="scientific">Acidianus hospitalis</name>
    <dbReference type="NCBI Taxonomy" id="563177"/>
    <lineage>
        <taxon>Archaea</taxon>
        <taxon>Thermoproteota</taxon>
        <taxon>Thermoprotei</taxon>
        <taxon>Sulfolobales</taxon>
        <taxon>Sulfolobaceae</taxon>
        <taxon>Acidianus</taxon>
    </lineage>
</organism>
<proteinExistence type="predicted"/>
<keyword evidence="1" id="KW-0472">Membrane</keyword>
<feature type="transmembrane region" description="Helical" evidence="1">
    <location>
        <begin position="109"/>
        <end position="131"/>
    </location>
</feature>
<comment type="caution">
    <text evidence="2">The sequence shown here is derived from an EMBL/GenBank/DDBJ whole genome shotgun (WGS) entry which is preliminary data.</text>
</comment>
<reference evidence="2 3" key="1">
    <citation type="journal article" date="2015" name="Appl. Environ. Microbiol.">
        <title>Nanoarchaeota, Their Sulfolobales Host, and Nanoarchaeota Virus Distribution across Yellowstone National Park Hot Springs.</title>
        <authorList>
            <person name="Munson-McGee J.H."/>
            <person name="Field E.K."/>
            <person name="Bateson M."/>
            <person name="Rooney C."/>
            <person name="Stepanauskas R."/>
            <person name="Young M.J."/>
        </authorList>
    </citation>
    <scope>NUCLEOTIDE SEQUENCE [LARGE SCALE GENOMIC DNA]</scope>
    <source>
        <strain evidence="2">SCGC AC-742_N10</strain>
    </source>
</reference>
<gene>
    <name evidence="2" type="ORF">DDW13_02105</name>
</gene>
<accession>A0A2T9X9R8</accession>
<evidence type="ECO:0000256" key="1">
    <source>
        <dbReference type="SAM" id="Phobius"/>
    </source>
</evidence>
<sequence length="144" mass="16489">MRNEIRLAVKFIILALLLISAAFSTVSFTTSNSQLITQIQELYLQLEKISESGVNVNPQIQELNEALQLLQNCSNPKEAEKLIQQVNSSIPQLESEASTLCLEHQIIKYSTITALIVLGFLTYYFGPRFLWKAWIKMRSRWVVK</sequence>
<evidence type="ECO:0000313" key="3">
    <source>
        <dbReference type="Proteomes" id="UP000245638"/>
    </source>
</evidence>
<dbReference type="AlphaFoldDB" id="A0A2T9X9R8"/>
<dbReference type="Proteomes" id="UP000245638">
    <property type="component" value="Unassembled WGS sequence"/>
</dbReference>
<evidence type="ECO:0000313" key="2">
    <source>
        <dbReference type="EMBL" id="PVU76830.1"/>
    </source>
</evidence>
<protein>
    <submittedName>
        <fullName evidence="2">Uncharacterized protein</fullName>
    </submittedName>
</protein>
<dbReference type="EMBL" id="QEFD01000064">
    <property type="protein sequence ID" value="PVU76830.1"/>
    <property type="molecule type" value="Genomic_DNA"/>
</dbReference>
<keyword evidence="1" id="KW-1133">Transmembrane helix</keyword>
<name>A0A2T9X9R8_9CREN</name>